<dbReference type="InterPro" id="IPR051908">
    <property type="entry name" value="Ribosomal_N-acetyltransferase"/>
</dbReference>
<keyword evidence="3" id="KW-0808">Transferase</keyword>
<dbReference type="Gene3D" id="3.40.630.30">
    <property type="match status" value="1"/>
</dbReference>
<reference evidence="3 4" key="1">
    <citation type="submission" date="2019-06" db="EMBL/GenBank/DDBJ databases">
        <title>Sequencing the genomes of 1000 actinobacteria strains.</title>
        <authorList>
            <person name="Klenk H.-P."/>
        </authorList>
    </citation>
    <scope>NUCLEOTIDE SEQUENCE [LARGE SCALE GENOMIC DNA]</scope>
    <source>
        <strain evidence="3 4">DSM 24683</strain>
    </source>
</reference>
<dbReference type="GO" id="GO:0005737">
    <property type="term" value="C:cytoplasm"/>
    <property type="evidence" value="ECO:0007669"/>
    <property type="project" value="TreeGrafter"/>
</dbReference>
<keyword evidence="4" id="KW-1185">Reference proteome</keyword>
<dbReference type="AlphaFoldDB" id="A0A561BVA9"/>
<dbReference type="OrthoDB" id="2061990at2"/>
<dbReference type="Pfam" id="PF13302">
    <property type="entry name" value="Acetyltransf_3"/>
    <property type="match status" value="1"/>
</dbReference>
<dbReference type="EMBL" id="VIVK01000001">
    <property type="protein sequence ID" value="TWD82844.1"/>
    <property type="molecule type" value="Genomic_DNA"/>
</dbReference>
<dbReference type="InterPro" id="IPR000182">
    <property type="entry name" value="GNAT_dom"/>
</dbReference>
<evidence type="ECO:0000313" key="4">
    <source>
        <dbReference type="Proteomes" id="UP000318380"/>
    </source>
</evidence>
<organism evidence="3 4">
    <name type="scientific">Kribbella amoyensis</name>
    <dbReference type="NCBI Taxonomy" id="996641"/>
    <lineage>
        <taxon>Bacteria</taxon>
        <taxon>Bacillati</taxon>
        <taxon>Actinomycetota</taxon>
        <taxon>Actinomycetes</taxon>
        <taxon>Propionibacteriales</taxon>
        <taxon>Kribbellaceae</taxon>
        <taxon>Kribbella</taxon>
    </lineage>
</organism>
<sequence length="208" mass="23120">MPKLVPPVLPAGTLRERDQPVLPGLRPWRPADAGQVREAFGDAEIQRWHLLRIDDQDEARDWIAQWGRRWADEDAASWAIVDDGDEALGQVGLRGVDLAGASVHLSYWMLPQARGRGLATRAVGVVERWCFEEIGFRRLTLEHSTENVQSCRVAEKSGYALEGVLRSCWQHLDGWHDVHVHARTRAVDRPSSNTYGSNAGSVGAVPSS</sequence>
<name>A0A561BVA9_9ACTN</name>
<dbReference type="SUPFAM" id="SSF55729">
    <property type="entry name" value="Acyl-CoA N-acyltransferases (Nat)"/>
    <property type="match status" value="1"/>
</dbReference>
<accession>A0A561BVA9</accession>
<comment type="caution">
    <text evidence="3">The sequence shown here is derived from an EMBL/GenBank/DDBJ whole genome shotgun (WGS) entry which is preliminary data.</text>
</comment>
<protein>
    <submittedName>
        <fullName evidence="3">RimJ/RimL family protein N-acetyltransferase</fullName>
    </submittedName>
</protein>
<feature type="domain" description="N-acetyltransferase" evidence="2">
    <location>
        <begin position="23"/>
        <end position="184"/>
    </location>
</feature>
<dbReference type="CDD" id="cd04301">
    <property type="entry name" value="NAT_SF"/>
    <property type="match status" value="1"/>
</dbReference>
<proteinExistence type="predicted"/>
<dbReference type="InterPro" id="IPR016181">
    <property type="entry name" value="Acyl_CoA_acyltransferase"/>
</dbReference>
<evidence type="ECO:0000256" key="1">
    <source>
        <dbReference type="SAM" id="MobiDB-lite"/>
    </source>
</evidence>
<gene>
    <name evidence="3" type="ORF">FB561_3990</name>
</gene>
<feature type="compositionally biased region" description="Polar residues" evidence="1">
    <location>
        <begin position="190"/>
        <end position="208"/>
    </location>
</feature>
<dbReference type="PANTHER" id="PTHR43441:SF10">
    <property type="entry name" value="ACETYLTRANSFERASE"/>
    <property type="match status" value="1"/>
</dbReference>
<dbReference type="PROSITE" id="PS51186">
    <property type="entry name" value="GNAT"/>
    <property type="match status" value="1"/>
</dbReference>
<evidence type="ECO:0000313" key="3">
    <source>
        <dbReference type="EMBL" id="TWD82844.1"/>
    </source>
</evidence>
<dbReference type="GO" id="GO:0008999">
    <property type="term" value="F:protein-N-terminal-alanine acetyltransferase activity"/>
    <property type="evidence" value="ECO:0007669"/>
    <property type="project" value="TreeGrafter"/>
</dbReference>
<evidence type="ECO:0000259" key="2">
    <source>
        <dbReference type="PROSITE" id="PS51186"/>
    </source>
</evidence>
<dbReference type="PANTHER" id="PTHR43441">
    <property type="entry name" value="RIBOSOMAL-PROTEIN-SERINE ACETYLTRANSFERASE"/>
    <property type="match status" value="1"/>
</dbReference>
<dbReference type="GO" id="GO:1990189">
    <property type="term" value="F:protein N-terminal-serine acetyltransferase activity"/>
    <property type="evidence" value="ECO:0007669"/>
    <property type="project" value="TreeGrafter"/>
</dbReference>
<dbReference type="Proteomes" id="UP000318380">
    <property type="component" value="Unassembled WGS sequence"/>
</dbReference>
<feature type="region of interest" description="Disordered" evidence="1">
    <location>
        <begin position="189"/>
        <end position="208"/>
    </location>
</feature>
<dbReference type="RefSeq" id="WP_145808728.1">
    <property type="nucleotide sequence ID" value="NZ_VIVK01000001.1"/>
</dbReference>